<sequence length="93" mass="11068">MSEIIPNWVERYQVDFKIIPSLTIKVLPFQARLLSVLNYPQCRNTKFKFVNIGEYGGSELFSIEDNWRIEENFRRRNFDNIGETIVIRKIEGI</sequence>
<organism evidence="1">
    <name type="scientific">marine sediment metagenome</name>
    <dbReference type="NCBI Taxonomy" id="412755"/>
    <lineage>
        <taxon>unclassified sequences</taxon>
        <taxon>metagenomes</taxon>
        <taxon>ecological metagenomes</taxon>
    </lineage>
</organism>
<proteinExistence type="predicted"/>
<name>A0A0F9JSA0_9ZZZZ</name>
<dbReference type="EMBL" id="LAZR01017094">
    <property type="protein sequence ID" value="KKM01818.1"/>
    <property type="molecule type" value="Genomic_DNA"/>
</dbReference>
<reference evidence="1" key="1">
    <citation type="journal article" date="2015" name="Nature">
        <title>Complex archaea that bridge the gap between prokaryotes and eukaryotes.</title>
        <authorList>
            <person name="Spang A."/>
            <person name="Saw J.H."/>
            <person name="Jorgensen S.L."/>
            <person name="Zaremba-Niedzwiedzka K."/>
            <person name="Martijn J."/>
            <person name="Lind A.E."/>
            <person name="van Eijk R."/>
            <person name="Schleper C."/>
            <person name="Guy L."/>
            <person name="Ettema T.J."/>
        </authorList>
    </citation>
    <scope>NUCLEOTIDE SEQUENCE</scope>
</reference>
<gene>
    <name evidence="1" type="ORF">LCGC14_1790610</name>
</gene>
<comment type="caution">
    <text evidence="1">The sequence shown here is derived from an EMBL/GenBank/DDBJ whole genome shotgun (WGS) entry which is preliminary data.</text>
</comment>
<feature type="non-terminal residue" evidence="1">
    <location>
        <position position="93"/>
    </location>
</feature>
<protein>
    <submittedName>
        <fullName evidence="1">Uncharacterized protein</fullName>
    </submittedName>
</protein>
<accession>A0A0F9JSA0</accession>
<dbReference type="AlphaFoldDB" id="A0A0F9JSA0"/>
<evidence type="ECO:0000313" key="1">
    <source>
        <dbReference type="EMBL" id="KKM01818.1"/>
    </source>
</evidence>